<dbReference type="AlphaFoldDB" id="A0AAV7L1L4"/>
<name>A0AAV7L1L4_PLEWA</name>
<comment type="caution">
    <text evidence="2">The sequence shown here is derived from an EMBL/GenBank/DDBJ whole genome shotgun (WGS) entry which is preliminary data.</text>
</comment>
<reference evidence="2" key="1">
    <citation type="journal article" date="2022" name="bioRxiv">
        <title>Sequencing and chromosome-scale assembly of the giantPleurodeles waltlgenome.</title>
        <authorList>
            <person name="Brown T."/>
            <person name="Elewa A."/>
            <person name="Iarovenko S."/>
            <person name="Subramanian E."/>
            <person name="Araus A.J."/>
            <person name="Petzold A."/>
            <person name="Susuki M."/>
            <person name="Suzuki K.-i.T."/>
            <person name="Hayashi T."/>
            <person name="Toyoda A."/>
            <person name="Oliveira C."/>
            <person name="Osipova E."/>
            <person name="Leigh N.D."/>
            <person name="Simon A."/>
            <person name="Yun M.H."/>
        </authorList>
    </citation>
    <scope>NUCLEOTIDE SEQUENCE</scope>
    <source>
        <strain evidence="2">20211129_DDA</strain>
        <tissue evidence="2">Liver</tissue>
    </source>
</reference>
<keyword evidence="3" id="KW-1185">Reference proteome</keyword>
<organism evidence="2 3">
    <name type="scientific">Pleurodeles waltl</name>
    <name type="common">Iberian ribbed newt</name>
    <dbReference type="NCBI Taxonomy" id="8319"/>
    <lineage>
        <taxon>Eukaryota</taxon>
        <taxon>Metazoa</taxon>
        <taxon>Chordata</taxon>
        <taxon>Craniata</taxon>
        <taxon>Vertebrata</taxon>
        <taxon>Euteleostomi</taxon>
        <taxon>Amphibia</taxon>
        <taxon>Batrachia</taxon>
        <taxon>Caudata</taxon>
        <taxon>Salamandroidea</taxon>
        <taxon>Salamandridae</taxon>
        <taxon>Pleurodelinae</taxon>
        <taxon>Pleurodeles</taxon>
    </lineage>
</organism>
<evidence type="ECO:0000256" key="1">
    <source>
        <dbReference type="SAM" id="MobiDB-lite"/>
    </source>
</evidence>
<protein>
    <submittedName>
        <fullName evidence="2">Uncharacterized protein</fullName>
    </submittedName>
</protein>
<dbReference type="Proteomes" id="UP001066276">
    <property type="component" value="Chromosome 12"/>
</dbReference>
<accession>A0AAV7L1L4</accession>
<evidence type="ECO:0000313" key="3">
    <source>
        <dbReference type="Proteomes" id="UP001066276"/>
    </source>
</evidence>
<feature type="region of interest" description="Disordered" evidence="1">
    <location>
        <begin position="1"/>
        <end position="46"/>
    </location>
</feature>
<dbReference type="EMBL" id="JANPWB010000016">
    <property type="protein sequence ID" value="KAJ1085576.1"/>
    <property type="molecule type" value="Genomic_DNA"/>
</dbReference>
<sequence>MNPASQRALVPRGGAAHPGLEVPRPLEGTRPRVQTPPGPRSVSRPAVTTAVPLGTPWSPVCPDVALFTQNTLKRYWGAALTPKEFVKTLWIGSSKQCSVR</sequence>
<evidence type="ECO:0000313" key="2">
    <source>
        <dbReference type="EMBL" id="KAJ1085576.1"/>
    </source>
</evidence>
<proteinExistence type="predicted"/>
<gene>
    <name evidence="2" type="ORF">NDU88_005706</name>
</gene>